<dbReference type="PANTHER" id="PTHR30620">
    <property type="entry name" value="PERIPLASMIC BETA-GLUCOSIDASE-RELATED"/>
    <property type="match status" value="1"/>
</dbReference>
<evidence type="ECO:0000256" key="8">
    <source>
        <dbReference type="ARBA" id="ARBA00023295"/>
    </source>
</evidence>
<dbReference type="AlphaFoldDB" id="A0A9W4UEG5"/>
<dbReference type="PANTHER" id="PTHR30620:SF16">
    <property type="entry name" value="LYSOSOMAL BETA GLUCOSIDASE"/>
    <property type="match status" value="1"/>
</dbReference>
<evidence type="ECO:0000259" key="10">
    <source>
        <dbReference type="Pfam" id="PF00933"/>
    </source>
</evidence>
<dbReference type="GO" id="GO:0008422">
    <property type="term" value="F:beta-glucosidase activity"/>
    <property type="evidence" value="ECO:0007669"/>
    <property type="project" value="UniProtKB-EC"/>
</dbReference>
<keyword evidence="4" id="KW-0732">Signal</keyword>
<evidence type="ECO:0000256" key="6">
    <source>
        <dbReference type="ARBA" id="ARBA00023180"/>
    </source>
</evidence>
<dbReference type="EC" id="3.2.1.21" evidence="3"/>
<protein>
    <recommendedName>
        <fullName evidence="3">beta-glucosidase</fullName>
        <ecNumber evidence="3">3.2.1.21</ecNumber>
    </recommendedName>
</protein>
<dbReference type="Pfam" id="PF01915">
    <property type="entry name" value="Glyco_hydro_3_C"/>
    <property type="match status" value="1"/>
</dbReference>
<feature type="domain" description="Glycoside hydrolase family 3 N-terminal" evidence="10">
    <location>
        <begin position="114"/>
        <end position="466"/>
    </location>
</feature>
<dbReference type="PRINTS" id="PR00133">
    <property type="entry name" value="GLHYDRLASE3"/>
</dbReference>
<keyword evidence="5" id="KW-0378">Hydrolase</keyword>
<dbReference type="SUPFAM" id="SSF52279">
    <property type="entry name" value="Beta-D-glucan exohydrolase, C-terminal domain"/>
    <property type="match status" value="1"/>
</dbReference>
<evidence type="ECO:0000256" key="9">
    <source>
        <dbReference type="ARBA" id="ARBA00023326"/>
    </source>
</evidence>
<evidence type="ECO:0000313" key="13">
    <source>
        <dbReference type="Proteomes" id="UP001152607"/>
    </source>
</evidence>
<comment type="similarity">
    <text evidence="2">Belongs to the glycosyl hydrolase 3 family.</text>
</comment>
<dbReference type="OrthoDB" id="416222at2759"/>
<dbReference type="Gene3D" id="3.40.50.1700">
    <property type="entry name" value="Glycoside hydrolase family 3 C-terminal domain"/>
    <property type="match status" value="1"/>
</dbReference>
<comment type="catalytic activity">
    <reaction evidence="1">
        <text>Hydrolysis of terminal, non-reducing beta-D-glucosyl residues with release of beta-D-glucose.</text>
        <dbReference type="EC" id="3.2.1.21"/>
    </reaction>
</comment>
<evidence type="ECO:0000313" key="12">
    <source>
        <dbReference type="EMBL" id="CAI6334425.1"/>
    </source>
</evidence>
<proteinExistence type="inferred from homology"/>
<keyword evidence="13" id="KW-1185">Reference proteome</keyword>
<evidence type="ECO:0000256" key="1">
    <source>
        <dbReference type="ARBA" id="ARBA00000448"/>
    </source>
</evidence>
<dbReference type="InterPro" id="IPR017853">
    <property type="entry name" value="GH"/>
</dbReference>
<evidence type="ECO:0000256" key="5">
    <source>
        <dbReference type="ARBA" id="ARBA00022801"/>
    </source>
</evidence>
<feature type="domain" description="Glycoside hydrolase family 3 C-terminal" evidence="11">
    <location>
        <begin position="529"/>
        <end position="680"/>
    </location>
</feature>
<sequence>MVCMMHAGPCSHGQGLEEKLFIKRRNRQLGLRQETSAISRLISNPRFLANHFPLKMAVFSSMRWTRKVLVVSFMLSMVPSGLSLNIPRTEDYLPYRDASLSVEERVQDLISRMTVEEKAGQLFHTQIQLGVNGTLDLGNATLSRNSTVNMVTEKHMTHFNLLGTVADVKQNAEWYNRVQQLALDTRLGIPVTLSSDPRHTFSDNLGASISSGTKFSQWPDSIGLAAIRDPALVKRFAEVARDEYIAIGIRSSLHPQIDLTTEPRWGRQATTMGEDANLTSTLVVSYLDGFMGPEFGNTSITTVTKHFPGSGPVEDGLDSHFTYGKNATYPGNNFEYHLQPFKAAIAAGARQMMPYYSRPMGTKYDEVASSFNKGLITDLLRNELGFKGIVVSDWGLITDGYIAGQYMPARAWGVENSTELERAARIIDAGVDQFGGEQRVELIIELVNSGAIPESRIDESVARLLTEKFLLGLFDNPFVDVAAAAAIVGNDDFRRLGNEAQQKSLTLLSNNNNILPLSPSCLATTKFYVEGFNTTFLQQEKNMTLVTDPQDADLALLRLKTHYDPRPGGFEANYHDGSLAYNATEQARQAAIYSAVPTIVDIYLERPAVIPEIIDQAAAVLGNYGVSAENLLKVLFGEAEPLGQLPFDMPSSMEAVEASREDVPFDTKDPVFRFGHGLRYAAAGADA</sequence>
<keyword evidence="7" id="KW-0119">Carbohydrate metabolism</keyword>
<keyword evidence="6" id="KW-0325">Glycoprotein</keyword>
<comment type="caution">
    <text evidence="12">The sequence shown here is derived from an EMBL/GenBank/DDBJ whole genome shotgun (WGS) entry which is preliminary data.</text>
</comment>
<dbReference type="Proteomes" id="UP001152607">
    <property type="component" value="Unassembled WGS sequence"/>
</dbReference>
<dbReference type="SUPFAM" id="SSF51445">
    <property type="entry name" value="(Trans)glycosidases"/>
    <property type="match status" value="1"/>
</dbReference>
<evidence type="ECO:0000256" key="7">
    <source>
        <dbReference type="ARBA" id="ARBA00023277"/>
    </source>
</evidence>
<evidence type="ECO:0000256" key="2">
    <source>
        <dbReference type="ARBA" id="ARBA00005336"/>
    </source>
</evidence>
<dbReference type="InterPro" id="IPR036962">
    <property type="entry name" value="Glyco_hydro_3_N_sf"/>
</dbReference>
<keyword evidence="8" id="KW-0326">Glycosidase</keyword>
<gene>
    <name evidence="12" type="ORF">PDIGIT_LOCUS7485</name>
</gene>
<dbReference type="InterPro" id="IPR051915">
    <property type="entry name" value="Cellulose_Degrad_GH3"/>
</dbReference>
<name>A0A9W4UEG5_9PLEO</name>
<dbReference type="Gene3D" id="3.20.20.300">
    <property type="entry name" value="Glycoside hydrolase, family 3, N-terminal domain"/>
    <property type="match status" value="1"/>
</dbReference>
<accession>A0A9W4UEG5</accession>
<evidence type="ECO:0000259" key="11">
    <source>
        <dbReference type="Pfam" id="PF01915"/>
    </source>
</evidence>
<dbReference type="InterPro" id="IPR002772">
    <property type="entry name" value="Glyco_hydro_3_C"/>
</dbReference>
<evidence type="ECO:0000256" key="3">
    <source>
        <dbReference type="ARBA" id="ARBA00012744"/>
    </source>
</evidence>
<organism evidence="12 13">
    <name type="scientific">Periconia digitata</name>
    <dbReference type="NCBI Taxonomy" id="1303443"/>
    <lineage>
        <taxon>Eukaryota</taxon>
        <taxon>Fungi</taxon>
        <taxon>Dikarya</taxon>
        <taxon>Ascomycota</taxon>
        <taxon>Pezizomycotina</taxon>
        <taxon>Dothideomycetes</taxon>
        <taxon>Pleosporomycetidae</taxon>
        <taxon>Pleosporales</taxon>
        <taxon>Massarineae</taxon>
        <taxon>Periconiaceae</taxon>
        <taxon>Periconia</taxon>
    </lineage>
</organism>
<dbReference type="GO" id="GO:0009251">
    <property type="term" value="P:glucan catabolic process"/>
    <property type="evidence" value="ECO:0007669"/>
    <property type="project" value="TreeGrafter"/>
</dbReference>
<dbReference type="InterPro" id="IPR001764">
    <property type="entry name" value="Glyco_hydro_3_N"/>
</dbReference>
<evidence type="ECO:0000256" key="4">
    <source>
        <dbReference type="ARBA" id="ARBA00022729"/>
    </source>
</evidence>
<dbReference type="EMBL" id="CAOQHR010000005">
    <property type="protein sequence ID" value="CAI6334425.1"/>
    <property type="molecule type" value="Genomic_DNA"/>
</dbReference>
<dbReference type="Pfam" id="PF00933">
    <property type="entry name" value="Glyco_hydro_3"/>
    <property type="match status" value="1"/>
</dbReference>
<dbReference type="InterPro" id="IPR036881">
    <property type="entry name" value="Glyco_hydro_3_C_sf"/>
</dbReference>
<keyword evidence="9" id="KW-0624">Polysaccharide degradation</keyword>
<reference evidence="12" key="1">
    <citation type="submission" date="2023-01" db="EMBL/GenBank/DDBJ databases">
        <authorList>
            <person name="Van Ghelder C."/>
            <person name="Rancurel C."/>
        </authorList>
    </citation>
    <scope>NUCLEOTIDE SEQUENCE</scope>
    <source>
        <strain evidence="12">CNCM I-4278</strain>
    </source>
</reference>